<dbReference type="InterPro" id="IPR036188">
    <property type="entry name" value="FAD/NAD-bd_sf"/>
</dbReference>
<dbReference type="InterPro" id="IPR050816">
    <property type="entry name" value="Flavin-dep_Halogenase_NPB"/>
</dbReference>
<keyword evidence="3" id="KW-1185">Reference proteome</keyword>
<name>A0AAV5NV42_9VIBR</name>
<evidence type="ECO:0000313" key="3">
    <source>
        <dbReference type="Proteomes" id="UP001156690"/>
    </source>
</evidence>
<dbReference type="PANTHER" id="PTHR43747:SF1">
    <property type="entry name" value="SLR1998 PROTEIN"/>
    <property type="match status" value="1"/>
</dbReference>
<dbReference type="PRINTS" id="PR00420">
    <property type="entry name" value="RNGMNOXGNASE"/>
</dbReference>
<reference evidence="3" key="1">
    <citation type="journal article" date="2019" name="Int. J. Syst. Evol. Microbiol.">
        <title>The Global Catalogue of Microorganisms (GCM) 10K type strain sequencing project: providing services to taxonomists for standard genome sequencing and annotation.</title>
        <authorList>
            <consortium name="The Broad Institute Genomics Platform"/>
            <consortium name="The Broad Institute Genome Sequencing Center for Infectious Disease"/>
            <person name="Wu L."/>
            <person name="Ma J."/>
        </authorList>
    </citation>
    <scope>NUCLEOTIDE SEQUENCE [LARGE SCALE GENOMIC DNA]</scope>
    <source>
        <strain evidence="3">NBRC 15640</strain>
    </source>
</reference>
<evidence type="ECO:0000313" key="2">
    <source>
        <dbReference type="EMBL" id="GLQ74330.1"/>
    </source>
</evidence>
<dbReference type="SUPFAM" id="SSF51905">
    <property type="entry name" value="FAD/NAD(P)-binding domain"/>
    <property type="match status" value="1"/>
</dbReference>
<comment type="caution">
    <text evidence="2">The sequence shown here is derived from an EMBL/GenBank/DDBJ whole genome shotgun (WGS) entry which is preliminary data.</text>
</comment>
<sequence length="373" mass="41834">MKESHYQVVVLGAGVAGLSAALALAQQGIKVAVFDKQTAQKQSFGECVHGTMQPILSELKLFDSFIKDAHFELQGYQIDWDELGHHERSLITSPYGTGWILNREKFDTSLISAAIEAGVDIFWQSRLTEFSEQSDGWQLHFMQPDTSQYVVESNFIVDATGRARTLTRKLNIAEKKADSLVACCAHINHSGSGAIARQEAVIHSGLNGWWYLAPFSKNQATLCYFTDNDLDMPKTFSQLVELAYEHASLAPYLDCCDLNDNAQMKITPAYSSCIAKSVGNNWLAVGDASCSYDPLSSYGITSALGSAFYASKAITRWFIGQPQYLKEYEALMQDSFLSYLPKKNEEYEKVTQFNSPFWRRRNLNQPLHHLTKE</sequence>
<organism evidence="2 3">
    <name type="scientific">Vibrio penaeicida</name>
    <dbReference type="NCBI Taxonomy" id="104609"/>
    <lineage>
        <taxon>Bacteria</taxon>
        <taxon>Pseudomonadati</taxon>
        <taxon>Pseudomonadota</taxon>
        <taxon>Gammaproteobacteria</taxon>
        <taxon>Vibrionales</taxon>
        <taxon>Vibrionaceae</taxon>
        <taxon>Vibrio</taxon>
    </lineage>
</organism>
<dbReference type="InterPro" id="IPR002938">
    <property type="entry name" value="FAD-bd"/>
</dbReference>
<feature type="domain" description="FAD-binding" evidence="1">
    <location>
        <begin position="6"/>
        <end position="173"/>
    </location>
</feature>
<dbReference type="Gene3D" id="3.30.9.100">
    <property type="match status" value="1"/>
</dbReference>
<protein>
    <submittedName>
        <fullName evidence="2">Alkylhalidase-like protein</fullName>
    </submittedName>
</protein>
<dbReference type="Proteomes" id="UP001156690">
    <property type="component" value="Unassembled WGS sequence"/>
</dbReference>
<dbReference type="Pfam" id="PF01494">
    <property type="entry name" value="FAD_binding_3"/>
    <property type="match status" value="1"/>
</dbReference>
<accession>A0AAV5NV42</accession>
<dbReference type="EMBL" id="BSNX01000055">
    <property type="protein sequence ID" value="GLQ74330.1"/>
    <property type="molecule type" value="Genomic_DNA"/>
</dbReference>
<gene>
    <name evidence="2" type="ORF">GCM10007932_36910</name>
</gene>
<proteinExistence type="predicted"/>
<dbReference type="GO" id="GO:0071949">
    <property type="term" value="F:FAD binding"/>
    <property type="evidence" value="ECO:0007669"/>
    <property type="project" value="InterPro"/>
</dbReference>
<dbReference type="PANTHER" id="PTHR43747">
    <property type="entry name" value="FAD-BINDING PROTEIN"/>
    <property type="match status" value="1"/>
</dbReference>
<dbReference type="RefSeq" id="WP_126606390.1">
    <property type="nucleotide sequence ID" value="NZ_AP025145.1"/>
</dbReference>
<dbReference type="Gene3D" id="3.50.50.60">
    <property type="entry name" value="FAD/NAD(P)-binding domain"/>
    <property type="match status" value="1"/>
</dbReference>
<evidence type="ECO:0000259" key="1">
    <source>
        <dbReference type="Pfam" id="PF01494"/>
    </source>
</evidence>
<dbReference type="AlphaFoldDB" id="A0AAV5NV42"/>